<dbReference type="RefSeq" id="XP_075100674.1">
    <property type="nucleotide sequence ID" value="XM_075244573.1"/>
</dbReference>
<accession>A0AC58TTW3</accession>
<evidence type="ECO:0000313" key="1">
    <source>
        <dbReference type="Proteomes" id="UP000790787"/>
    </source>
</evidence>
<proteinExistence type="predicted"/>
<protein>
    <submittedName>
        <fullName evidence="2">Uncharacterized protein LOC142176579</fullName>
    </submittedName>
</protein>
<keyword evidence="1" id="KW-1185">Reference proteome</keyword>
<reference evidence="1" key="1">
    <citation type="journal article" date="2014" name="Nat. Commun.">
        <title>The tobacco genome sequence and its comparison with those of tomato and potato.</title>
        <authorList>
            <person name="Sierro N."/>
            <person name="Battey J.N."/>
            <person name="Ouadi S."/>
            <person name="Bakaher N."/>
            <person name="Bovet L."/>
            <person name="Willig A."/>
            <person name="Goepfert S."/>
            <person name="Peitsch M.C."/>
            <person name="Ivanov N.V."/>
        </authorList>
    </citation>
    <scope>NUCLEOTIDE SEQUENCE [LARGE SCALE GENOMIC DNA]</scope>
</reference>
<evidence type="ECO:0000313" key="2">
    <source>
        <dbReference type="RefSeq" id="XP_075100674.1"/>
    </source>
</evidence>
<sequence>MQISKRRKGKKRQHVIPISKEIVIEILRRVPCQDLTENLKKVCMEWCSIIYSGSFAYSQIEHRILKSSSSFSQMEAVVITLADDQHSQVIVSSLEWHSNQNHSFQDLKTKDLYTTKDVLVQTWLPMPRRRIMRVNPVNGFVCFWSTTDHSRFHIFNPVTKEHVTTPTNTYLGKNMNDDPSAVGLGICPLSYEYKVVVLDNTESGKIKPSIFTIGKDYLWRSLKEIPHHILAEVQTVAYVKGVLYWYTKTCTSAHYLTTYQIKTTKTLICFDVTKEEFDMIVVSFESLKKQVISIAEKGGRLCLVIINYGPICSLLIEVYVAHNINDLSSLNSWKKELTVTAPSIAYNLELEFVHIIIVTDEILVIQLDERGVGFFDVATGKLLGLYYVPFQGTAIPYVPSLVALRHRPLLASSS</sequence>
<dbReference type="Proteomes" id="UP000790787">
    <property type="component" value="Chromosome 22"/>
</dbReference>
<gene>
    <name evidence="2" type="primary">LOC142176579</name>
</gene>
<name>A0AC58TTW3_TOBAC</name>
<reference evidence="2" key="2">
    <citation type="submission" date="2025-08" db="UniProtKB">
        <authorList>
            <consortium name="RefSeq"/>
        </authorList>
    </citation>
    <scope>IDENTIFICATION</scope>
    <source>
        <tissue evidence="2">Leaf</tissue>
    </source>
</reference>
<organism evidence="1 2">
    <name type="scientific">Nicotiana tabacum</name>
    <name type="common">Common tobacco</name>
    <dbReference type="NCBI Taxonomy" id="4097"/>
    <lineage>
        <taxon>Eukaryota</taxon>
        <taxon>Viridiplantae</taxon>
        <taxon>Streptophyta</taxon>
        <taxon>Embryophyta</taxon>
        <taxon>Tracheophyta</taxon>
        <taxon>Spermatophyta</taxon>
        <taxon>Magnoliopsida</taxon>
        <taxon>eudicotyledons</taxon>
        <taxon>Gunneridae</taxon>
        <taxon>Pentapetalae</taxon>
        <taxon>asterids</taxon>
        <taxon>lamiids</taxon>
        <taxon>Solanales</taxon>
        <taxon>Solanaceae</taxon>
        <taxon>Nicotianoideae</taxon>
        <taxon>Nicotianeae</taxon>
        <taxon>Nicotiana</taxon>
    </lineage>
</organism>